<organism evidence="1 2">
    <name type="scientific">Skeletonema marinoi</name>
    <dbReference type="NCBI Taxonomy" id="267567"/>
    <lineage>
        <taxon>Eukaryota</taxon>
        <taxon>Sar</taxon>
        <taxon>Stramenopiles</taxon>
        <taxon>Ochrophyta</taxon>
        <taxon>Bacillariophyta</taxon>
        <taxon>Coscinodiscophyceae</taxon>
        <taxon>Thalassiosirophycidae</taxon>
        <taxon>Thalassiosirales</taxon>
        <taxon>Skeletonemataceae</taxon>
        <taxon>Skeletonema</taxon>
        <taxon>Skeletonema marinoi-dohrnii complex</taxon>
    </lineage>
</organism>
<protein>
    <submittedName>
        <fullName evidence="1">Uncharacterized protein</fullName>
    </submittedName>
</protein>
<dbReference type="AlphaFoldDB" id="A0AAD8YKD2"/>
<evidence type="ECO:0000313" key="2">
    <source>
        <dbReference type="Proteomes" id="UP001224775"/>
    </source>
</evidence>
<gene>
    <name evidence="1" type="ORF">QTG54_000145</name>
</gene>
<dbReference type="EMBL" id="JATAAI010000001">
    <property type="protein sequence ID" value="KAK1748206.1"/>
    <property type="molecule type" value="Genomic_DNA"/>
</dbReference>
<reference evidence="1" key="1">
    <citation type="submission" date="2023-06" db="EMBL/GenBank/DDBJ databases">
        <title>Survivors Of The Sea: Transcriptome response of Skeletonema marinoi to long-term dormancy.</title>
        <authorList>
            <person name="Pinder M.I.M."/>
            <person name="Kourtchenko O."/>
            <person name="Robertson E.K."/>
            <person name="Larsson T."/>
            <person name="Maumus F."/>
            <person name="Osuna-Cruz C.M."/>
            <person name="Vancaester E."/>
            <person name="Stenow R."/>
            <person name="Vandepoele K."/>
            <person name="Ploug H."/>
            <person name="Bruchert V."/>
            <person name="Godhe A."/>
            <person name="Topel M."/>
        </authorList>
    </citation>
    <scope>NUCLEOTIDE SEQUENCE</scope>
    <source>
        <strain evidence="1">R05AC</strain>
    </source>
</reference>
<proteinExistence type="predicted"/>
<keyword evidence="2" id="KW-1185">Reference proteome</keyword>
<comment type="caution">
    <text evidence="1">The sequence shown here is derived from an EMBL/GenBank/DDBJ whole genome shotgun (WGS) entry which is preliminary data.</text>
</comment>
<dbReference type="Proteomes" id="UP001224775">
    <property type="component" value="Unassembled WGS sequence"/>
</dbReference>
<evidence type="ECO:0000313" key="1">
    <source>
        <dbReference type="EMBL" id="KAK1748206.1"/>
    </source>
</evidence>
<sequence>MQKQILKFIVPDLGATIDIPLSRAEMEGMKDGSMIAKVMTKKIEPAIFDYMARTSHTCVICNSNRANRMTCNLAPYPNSPEGPSVYAFNPYPVCFSSLCNAESTRRAHEIDVNCQV</sequence>
<accession>A0AAD8YKD2</accession>
<name>A0AAD8YKD2_9STRA</name>